<comment type="caution">
    <text evidence="1">The sequence shown here is derived from an EMBL/GenBank/DDBJ whole genome shotgun (WGS) entry which is preliminary data.</text>
</comment>
<dbReference type="Proteomes" id="UP001150581">
    <property type="component" value="Unassembled WGS sequence"/>
</dbReference>
<accession>A0ACC1INF8</accession>
<organism evidence="1 2">
    <name type="scientific">Kickxella alabastrina</name>
    <dbReference type="NCBI Taxonomy" id="61397"/>
    <lineage>
        <taxon>Eukaryota</taxon>
        <taxon>Fungi</taxon>
        <taxon>Fungi incertae sedis</taxon>
        <taxon>Zoopagomycota</taxon>
        <taxon>Kickxellomycotina</taxon>
        <taxon>Kickxellomycetes</taxon>
        <taxon>Kickxellales</taxon>
        <taxon>Kickxellaceae</taxon>
        <taxon>Kickxella</taxon>
    </lineage>
</organism>
<proteinExistence type="predicted"/>
<sequence>MADTNQRSTMPRLVVYGISTTVLTAGVIASAFTQHEYFYTACVQLSQSGTAMLVLANMGLLLTILLGKLLVRVFFGQLRAVEVERLYEQGWLSITETLLALAVLRDQFDVATLSMFVFLLFCKIFHWMLEDRIGFMEQQTRLTALFFVRTLSLSAILAVTDCLMLMYAAENTRRYGATMMIVFGFEYALLLVRFQSTCAKFVLNVIDISRGSEWEEKQSFVFYVDLLHDFAKLLVYLGFFVVLTMYYGLPIHILRELYMTIRSFYTRCGDWVRYRKAMQNMHLRYPTVSQDGLDEMNDKTCIICREEMSGPTQEQADSWNNARRAGNAQPLSGDTPKQLPCSHVFHFNCLRSWLERQQSCPTCRQSVLEEGTLSQGAQGQNQGRGHDPGAPAAELAAAEAAQGVQHVEQGLPVNQQGEAPDTDHMHRAQQTEHGAVPQGNGPATLGQSNVGSSNVASSSGNSRRISSVAADVSANAGFAGGQPDVIGAINGYYSQQNTHAGVLLGHAGNVPAVPATGTLIPIFPPGASLLAPIHLPLLSDFPSPDLSMLSSEQISRLESDSCTAVQERIRILSALQVQLSYMIVALTQVESLVPSAPAATGTAAPSAPEPYTRPVQQASEEKKGGVYSSPSKFENDNENKIDAGSPASQTQPNPQSHMLPDTGSNPHGDKGKGKGPELEPKLEPEPNLELEPESGIDE</sequence>
<name>A0ACC1INF8_9FUNG</name>
<evidence type="ECO:0000313" key="1">
    <source>
        <dbReference type="EMBL" id="KAJ1897668.1"/>
    </source>
</evidence>
<evidence type="ECO:0000313" key="2">
    <source>
        <dbReference type="Proteomes" id="UP001150581"/>
    </source>
</evidence>
<keyword evidence="1" id="KW-0808">Transferase</keyword>
<keyword evidence="2" id="KW-1185">Reference proteome</keyword>
<gene>
    <name evidence="1" type="primary">HRD1_1</name>
    <name evidence="1" type="ORF">LPJ66_003233</name>
</gene>
<dbReference type="EMBL" id="JANBPG010000311">
    <property type="protein sequence ID" value="KAJ1897668.1"/>
    <property type="molecule type" value="Genomic_DNA"/>
</dbReference>
<dbReference type="EC" id="2.3.2.27" evidence="1"/>
<reference evidence="1" key="1">
    <citation type="submission" date="2022-07" db="EMBL/GenBank/DDBJ databases">
        <title>Phylogenomic reconstructions and comparative analyses of Kickxellomycotina fungi.</title>
        <authorList>
            <person name="Reynolds N.K."/>
            <person name="Stajich J.E."/>
            <person name="Barry K."/>
            <person name="Grigoriev I.V."/>
            <person name="Crous P."/>
            <person name="Smith M.E."/>
        </authorList>
    </citation>
    <scope>NUCLEOTIDE SEQUENCE</scope>
    <source>
        <strain evidence="1">Benny 63K</strain>
    </source>
</reference>
<keyword evidence="1" id="KW-0012">Acyltransferase</keyword>
<protein>
    <submittedName>
        <fullName evidence="1">E3 ubiquitin-protein ligase hrd1</fullName>
        <ecNumber evidence="1">2.3.2.27</ecNumber>
    </submittedName>
</protein>